<evidence type="ECO:0000313" key="10">
    <source>
        <dbReference type="EMBL" id="KAB2932354.1"/>
    </source>
</evidence>
<organism evidence="10 11">
    <name type="scientific">Leptonema illini</name>
    <dbReference type="NCBI Taxonomy" id="183"/>
    <lineage>
        <taxon>Bacteria</taxon>
        <taxon>Pseudomonadati</taxon>
        <taxon>Spirochaetota</taxon>
        <taxon>Spirochaetia</taxon>
        <taxon>Leptospirales</taxon>
        <taxon>Leptospiraceae</taxon>
        <taxon>Leptonema</taxon>
    </lineage>
</organism>
<comment type="cofactor">
    <cofactor evidence="1">
        <name>[4Fe-4S] cluster</name>
        <dbReference type="ChEBI" id="CHEBI:49883"/>
    </cofactor>
</comment>
<keyword evidence="4" id="KW-0067">ATP-binding</keyword>
<dbReference type="GO" id="GO:0043139">
    <property type="term" value="F:5'-3' DNA helicase activity"/>
    <property type="evidence" value="ECO:0007669"/>
    <property type="project" value="UniProtKB-EC"/>
</dbReference>
<dbReference type="EC" id="5.6.2.3" evidence="6"/>
<dbReference type="Pfam" id="PF00270">
    <property type="entry name" value="DEAD"/>
    <property type="match status" value="1"/>
</dbReference>
<comment type="caution">
    <text evidence="10">The sequence shown here is derived from an EMBL/GenBank/DDBJ whole genome shotgun (WGS) entry which is preliminary data.</text>
</comment>
<evidence type="ECO:0000256" key="2">
    <source>
        <dbReference type="ARBA" id="ARBA00022741"/>
    </source>
</evidence>
<sequence>MNEGGLRFFESDSPLKNLFPGFELREGQRKMAEAVQQALRQKQILVVEAGTGTGKTLSYLLPLLAEAKATGRRVLVSTETKTLQSQILKKELPLIQKALGALYGQTDPIQAEICLGAGNYLCKRKLQRRRMPGEKQIWYRDFMKWERTTATGLISEYTDYTPPGFLSGLGRESDRCLGARCPNYQTSHYFVARERWKRSNLLIVNHALLARHLLGESTLLPEFHYAVIDEAHRFAELFNAQAEETLSLEWLKSVVAELPYPAPGLVQASDDLYAALRQAHGLRNRRFRLTKALDLPEVNPLLGSIDRAVQDLENDDQSDLFGETQAEANLRKTMLTGRLKTASRILDRFCEGPTSTEVFSLVVEKDDAKLTVTPVDSSERIHALFLQTIDSVVFTSATLSVKGSLDYFTSQIGIDGKNPRYRSMQLPSPFDYAGRSMLYIPRHLPEPGAVDTGFEQACVEEVRRLIELAGGGVLVVFSSLRSLQTVESGLQGITYPVYSSAKDGPERAIELFRQTDDAVLLGLESYRQGLDVQGDRLRMVVLVRLPFPVPDDPLLQAREEREKGQGRNPFTSLQMPEMILKMRQGFGRLIRSSEDRGAVVILDPRVYTRPYGKTLLASLPPARRTDSFEELDRWWKGIFTKPENKGIRGKVSI</sequence>
<dbReference type="GO" id="GO:0003676">
    <property type="term" value="F:nucleic acid binding"/>
    <property type="evidence" value="ECO:0007669"/>
    <property type="project" value="InterPro"/>
</dbReference>
<evidence type="ECO:0000259" key="8">
    <source>
        <dbReference type="PROSITE" id="PS51192"/>
    </source>
</evidence>
<keyword evidence="2" id="KW-0547">Nucleotide-binding</keyword>
<name>A0A833LYB1_9LEPT</name>
<evidence type="ECO:0000259" key="9">
    <source>
        <dbReference type="PROSITE" id="PS51193"/>
    </source>
</evidence>
<dbReference type="GO" id="GO:0016818">
    <property type="term" value="F:hydrolase activity, acting on acid anhydrides, in phosphorus-containing anhydrides"/>
    <property type="evidence" value="ECO:0007669"/>
    <property type="project" value="InterPro"/>
</dbReference>
<dbReference type="PROSITE" id="PS51192">
    <property type="entry name" value="HELICASE_ATP_BIND_1"/>
    <property type="match status" value="1"/>
</dbReference>
<dbReference type="InterPro" id="IPR045028">
    <property type="entry name" value="DinG/Rad3-like"/>
</dbReference>
<dbReference type="AlphaFoldDB" id="A0A833LYB1"/>
<dbReference type="SMART" id="SM00487">
    <property type="entry name" value="DEXDc"/>
    <property type="match status" value="1"/>
</dbReference>
<comment type="catalytic activity">
    <reaction evidence="7">
        <text>ATP + H2O = ADP + phosphate + H(+)</text>
        <dbReference type="Rhea" id="RHEA:13065"/>
        <dbReference type="ChEBI" id="CHEBI:15377"/>
        <dbReference type="ChEBI" id="CHEBI:15378"/>
        <dbReference type="ChEBI" id="CHEBI:30616"/>
        <dbReference type="ChEBI" id="CHEBI:43474"/>
        <dbReference type="ChEBI" id="CHEBI:456216"/>
        <dbReference type="EC" id="5.6.2.3"/>
    </reaction>
</comment>
<proteinExistence type="inferred from homology"/>
<protein>
    <recommendedName>
        <fullName evidence="6">DNA 5'-3' helicase</fullName>
        <ecNumber evidence="6">5.6.2.3</ecNumber>
    </recommendedName>
</protein>
<dbReference type="SUPFAM" id="SSF52540">
    <property type="entry name" value="P-loop containing nucleoside triphosphate hydrolases"/>
    <property type="match status" value="1"/>
</dbReference>
<dbReference type="GO" id="GO:0005524">
    <property type="term" value="F:ATP binding"/>
    <property type="evidence" value="ECO:0007669"/>
    <property type="project" value="UniProtKB-KW"/>
</dbReference>
<evidence type="ECO:0000313" key="11">
    <source>
        <dbReference type="Proteomes" id="UP000460298"/>
    </source>
</evidence>
<dbReference type="Gene3D" id="3.40.50.300">
    <property type="entry name" value="P-loop containing nucleotide triphosphate hydrolases"/>
    <property type="match status" value="2"/>
</dbReference>
<evidence type="ECO:0000256" key="3">
    <source>
        <dbReference type="ARBA" id="ARBA00022801"/>
    </source>
</evidence>
<dbReference type="PROSITE" id="PS51193">
    <property type="entry name" value="HELICASE_ATP_BIND_2"/>
    <property type="match status" value="1"/>
</dbReference>
<evidence type="ECO:0000256" key="4">
    <source>
        <dbReference type="ARBA" id="ARBA00022840"/>
    </source>
</evidence>
<dbReference type="Pfam" id="PF13307">
    <property type="entry name" value="Helicase_C_2"/>
    <property type="match status" value="1"/>
</dbReference>
<dbReference type="InterPro" id="IPR014001">
    <property type="entry name" value="Helicase_ATP-bd"/>
</dbReference>
<reference evidence="10 11" key="1">
    <citation type="submission" date="2019-10" db="EMBL/GenBank/DDBJ databases">
        <title>Extracellular Electron Transfer in a Candidatus Methanoperedens spp. Enrichment Culture.</title>
        <authorList>
            <person name="Berger S."/>
            <person name="Rangel Shaw D."/>
            <person name="Berben T."/>
            <person name="In 'T Zandt M."/>
            <person name="Frank J."/>
            <person name="Reimann J."/>
            <person name="Jetten M.S.M."/>
            <person name="Welte C.U."/>
        </authorList>
    </citation>
    <scope>NUCLEOTIDE SEQUENCE [LARGE SCALE GENOMIC DNA]</scope>
    <source>
        <strain evidence="10">SB12</strain>
    </source>
</reference>
<dbReference type="EMBL" id="WBUI01000009">
    <property type="protein sequence ID" value="KAB2932354.1"/>
    <property type="molecule type" value="Genomic_DNA"/>
</dbReference>
<dbReference type="InterPro" id="IPR011545">
    <property type="entry name" value="DEAD/DEAH_box_helicase_dom"/>
</dbReference>
<dbReference type="GO" id="GO:0006139">
    <property type="term" value="P:nucleobase-containing compound metabolic process"/>
    <property type="evidence" value="ECO:0007669"/>
    <property type="project" value="InterPro"/>
</dbReference>
<dbReference type="SMART" id="SM00491">
    <property type="entry name" value="HELICc2"/>
    <property type="match status" value="1"/>
</dbReference>
<accession>A0A833LYB1</accession>
<feature type="domain" description="Helicase ATP-binding" evidence="9">
    <location>
        <begin position="14"/>
        <end position="299"/>
    </location>
</feature>
<dbReference type="PANTHER" id="PTHR11472:SF34">
    <property type="entry name" value="REGULATOR OF TELOMERE ELONGATION HELICASE 1"/>
    <property type="match status" value="1"/>
</dbReference>
<evidence type="ECO:0000256" key="7">
    <source>
        <dbReference type="ARBA" id="ARBA00048954"/>
    </source>
</evidence>
<dbReference type="InterPro" id="IPR006555">
    <property type="entry name" value="ATP-dep_Helicase_C"/>
</dbReference>
<keyword evidence="3" id="KW-0378">Hydrolase</keyword>
<dbReference type="InterPro" id="IPR014013">
    <property type="entry name" value="Helic_SF1/SF2_ATP-bd_DinG/Rad3"/>
</dbReference>
<dbReference type="Proteomes" id="UP000460298">
    <property type="component" value="Unassembled WGS sequence"/>
</dbReference>
<feature type="domain" description="Helicase ATP-binding" evidence="8">
    <location>
        <begin position="36"/>
        <end position="260"/>
    </location>
</feature>
<evidence type="ECO:0000256" key="5">
    <source>
        <dbReference type="ARBA" id="ARBA00038058"/>
    </source>
</evidence>
<evidence type="ECO:0000256" key="1">
    <source>
        <dbReference type="ARBA" id="ARBA00001966"/>
    </source>
</evidence>
<gene>
    <name evidence="10" type="ORF">F9K24_10525</name>
</gene>
<dbReference type="InterPro" id="IPR027417">
    <property type="entry name" value="P-loop_NTPase"/>
</dbReference>
<evidence type="ECO:0000256" key="6">
    <source>
        <dbReference type="ARBA" id="ARBA00044969"/>
    </source>
</evidence>
<keyword evidence="10" id="KW-0347">Helicase</keyword>
<dbReference type="PANTHER" id="PTHR11472">
    <property type="entry name" value="DNA REPAIR DEAD HELICASE RAD3/XP-D SUBFAMILY MEMBER"/>
    <property type="match status" value="1"/>
</dbReference>
<comment type="similarity">
    <text evidence="5">Belongs to the helicase family. DinG subfamily.</text>
</comment>